<comment type="caution">
    <text evidence="2">The sequence shown here is derived from an EMBL/GenBank/DDBJ whole genome shotgun (WGS) entry which is preliminary data.</text>
</comment>
<dbReference type="Proteomes" id="UP000635565">
    <property type="component" value="Unassembled WGS sequence"/>
</dbReference>
<organism evidence="2 3">
    <name type="scientific">Dictyobacter formicarum</name>
    <dbReference type="NCBI Taxonomy" id="2778368"/>
    <lineage>
        <taxon>Bacteria</taxon>
        <taxon>Bacillati</taxon>
        <taxon>Chloroflexota</taxon>
        <taxon>Ktedonobacteria</taxon>
        <taxon>Ktedonobacterales</taxon>
        <taxon>Dictyobacteraceae</taxon>
        <taxon>Dictyobacter</taxon>
    </lineage>
</organism>
<reference evidence="2 3" key="1">
    <citation type="journal article" date="2021" name="Int. J. Syst. Evol. Microbiol.">
        <title>Reticulibacter mediterranei gen. nov., sp. nov., within the new family Reticulibacteraceae fam. nov., and Ktedonospora formicarum gen. nov., sp. nov., Ktedonobacter robiniae sp. nov., Dictyobacter formicarum sp. nov. and Dictyobacter arantiisoli sp. nov., belonging to the class Ktedonobacteria.</title>
        <authorList>
            <person name="Yabe S."/>
            <person name="Zheng Y."/>
            <person name="Wang C.M."/>
            <person name="Sakai Y."/>
            <person name="Abe K."/>
            <person name="Yokota A."/>
            <person name="Donadio S."/>
            <person name="Cavaletti L."/>
            <person name="Monciardini P."/>
        </authorList>
    </citation>
    <scope>NUCLEOTIDE SEQUENCE [LARGE SCALE GENOMIC DNA]</scope>
    <source>
        <strain evidence="2 3">SOSP1-9</strain>
    </source>
</reference>
<keyword evidence="1" id="KW-0472">Membrane</keyword>
<evidence type="ECO:0000313" key="2">
    <source>
        <dbReference type="EMBL" id="GHO88300.1"/>
    </source>
</evidence>
<dbReference type="RefSeq" id="WP_201365894.1">
    <property type="nucleotide sequence ID" value="NZ_BNJJ01000023.1"/>
</dbReference>
<accession>A0ABQ3VQ94</accession>
<keyword evidence="3" id="KW-1185">Reference proteome</keyword>
<evidence type="ECO:0000313" key="3">
    <source>
        <dbReference type="Proteomes" id="UP000635565"/>
    </source>
</evidence>
<gene>
    <name evidence="2" type="ORF">KSZ_63060</name>
</gene>
<dbReference type="EMBL" id="BNJJ01000023">
    <property type="protein sequence ID" value="GHO88300.1"/>
    <property type="molecule type" value="Genomic_DNA"/>
</dbReference>
<keyword evidence="1" id="KW-1133">Transmembrane helix</keyword>
<protein>
    <submittedName>
        <fullName evidence="2">Uncharacterized protein</fullName>
    </submittedName>
</protein>
<keyword evidence="1" id="KW-0812">Transmembrane</keyword>
<feature type="transmembrane region" description="Helical" evidence="1">
    <location>
        <begin position="29"/>
        <end position="47"/>
    </location>
</feature>
<evidence type="ECO:0000256" key="1">
    <source>
        <dbReference type="SAM" id="Phobius"/>
    </source>
</evidence>
<proteinExistence type="predicted"/>
<sequence>MVQDVLKKANKISFLLIKDDKTGDTIFNLPVWMVAVAAIVVFSLIRLRKARS</sequence>
<name>A0ABQ3VQ94_9CHLR</name>